<dbReference type="CDD" id="cd18793">
    <property type="entry name" value="SF2_C_SNF"/>
    <property type="match status" value="1"/>
</dbReference>
<dbReference type="Gene3D" id="3.40.50.300">
    <property type="entry name" value="P-loop containing nucleotide triphosphate hydrolases"/>
    <property type="match status" value="1"/>
</dbReference>
<evidence type="ECO:0000313" key="5">
    <source>
        <dbReference type="Proteomes" id="UP000631114"/>
    </source>
</evidence>
<dbReference type="AlphaFoldDB" id="A0A835H4E4"/>
<dbReference type="GO" id="GO:0008270">
    <property type="term" value="F:zinc ion binding"/>
    <property type="evidence" value="ECO:0007669"/>
    <property type="project" value="InterPro"/>
</dbReference>
<evidence type="ECO:0000313" key="4">
    <source>
        <dbReference type="EMBL" id="KAF9593056.1"/>
    </source>
</evidence>
<accession>A0A835H4E4</accession>
<name>A0A835H4E4_9MAGN</name>
<dbReference type="GO" id="GO:0031297">
    <property type="term" value="P:replication fork processing"/>
    <property type="evidence" value="ECO:0007669"/>
    <property type="project" value="TreeGrafter"/>
</dbReference>
<dbReference type="Proteomes" id="UP000631114">
    <property type="component" value="Unassembled WGS sequence"/>
</dbReference>
<gene>
    <name evidence="4" type="ORF">IFM89_020063</name>
</gene>
<dbReference type="GO" id="GO:0043596">
    <property type="term" value="C:nuclear replication fork"/>
    <property type="evidence" value="ECO:0007669"/>
    <property type="project" value="TreeGrafter"/>
</dbReference>
<dbReference type="GO" id="GO:0006281">
    <property type="term" value="P:DNA repair"/>
    <property type="evidence" value="ECO:0007669"/>
    <property type="project" value="TreeGrafter"/>
</dbReference>
<dbReference type="Pfam" id="PF01844">
    <property type="entry name" value="HNH"/>
    <property type="match status" value="1"/>
</dbReference>
<proteinExistence type="predicted"/>
<dbReference type="GO" id="GO:0003676">
    <property type="term" value="F:nucleic acid binding"/>
    <property type="evidence" value="ECO:0007669"/>
    <property type="project" value="InterPro"/>
</dbReference>
<dbReference type="Pfam" id="PF00271">
    <property type="entry name" value="Helicase_C"/>
    <property type="match status" value="1"/>
</dbReference>
<dbReference type="OrthoDB" id="2801544at2759"/>
<comment type="caution">
    <text evidence="4">The sequence shown here is derived from an EMBL/GenBank/DDBJ whole genome shotgun (WGS) entry which is preliminary data.</text>
</comment>
<feature type="region of interest" description="Disordered" evidence="2">
    <location>
        <begin position="261"/>
        <end position="308"/>
    </location>
</feature>
<dbReference type="GO" id="GO:0016787">
    <property type="term" value="F:hydrolase activity"/>
    <property type="evidence" value="ECO:0007669"/>
    <property type="project" value="UniProtKB-KW"/>
</dbReference>
<dbReference type="EMBL" id="JADFTS010000008">
    <property type="protein sequence ID" value="KAF9593056.1"/>
    <property type="molecule type" value="Genomic_DNA"/>
</dbReference>
<feature type="domain" description="Helicase C-terminal" evidence="3">
    <location>
        <begin position="345"/>
        <end position="493"/>
    </location>
</feature>
<dbReference type="InterPro" id="IPR001650">
    <property type="entry name" value="Helicase_C-like"/>
</dbReference>
<dbReference type="GO" id="GO:0004520">
    <property type="term" value="F:DNA endonuclease activity"/>
    <property type="evidence" value="ECO:0007669"/>
    <property type="project" value="TreeGrafter"/>
</dbReference>
<dbReference type="CDD" id="cd00085">
    <property type="entry name" value="HNHc"/>
    <property type="match status" value="1"/>
</dbReference>
<dbReference type="SMART" id="SM00490">
    <property type="entry name" value="HELICc"/>
    <property type="match status" value="1"/>
</dbReference>
<evidence type="ECO:0000259" key="3">
    <source>
        <dbReference type="PROSITE" id="PS51194"/>
    </source>
</evidence>
<dbReference type="InterPro" id="IPR049730">
    <property type="entry name" value="SNF2/RAD54-like_C"/>
</dbReference>
<dbReference type="InterPro" id="IPR027417">
    <property type="entry name" value="P-loop_NTPase"/>
</dbReference>
<dbReference type="PANTHER" id="PTHR45766:SF5">
    <property type="entry name" value="SNF2 DOMAIN-CONTAINING PROTEIN _ HELICASE DOMAIN-CONTAINING PROTEIN _ HNH ENDONUCLEASE DOMAIN-CONTAINING PROTEIN"/>
    <property type="match status" value="1"/>
</dbReference>
<protein>
    <recommendedName>
        <fullName evidence="3">Helicase C-terminal domain-containing protein</fullName>
    </recommendedName>
</protein>
<dbReference type="SUPFAM" id="SSF52540">
    <property type="entry name" value="P-loop containing nucleoside triphosphate hydrolases"/>
    <property type="match status" value="2"/>
</dbReference>
<evidence type="ECO:0000256" key="1">
    <source>
        <dbReference type="ARBA" id="ARBA00022801"/>
    </source>
</evidence>
<reference evidence="4 5" key="1">
    <citation type="submission" date="2020-10" db="EMBL/GenBank/DDBJ databases">
        <title>The Coptis chinensis genome and diversification of protoberbering-type alkaloids.</title>
        <authorList>
            <person name="Wang B."/>
            <person name="Shu S."/>
            <person name="Song C."/>
            <person name="Liu Y."/>
        </authorList>
    </citation>
    <scope>NUCLEOTIDE SEQUENCE [LARGE SCALE GENOMIC DNA]</scope>
    <source>
        <strain evidence="4">HL-2020</strain>
        <tissue evidence="4">Leaf</tissue>
    </source>
</reference>
<dbReference type="InterPro" id="IPR003615">
    <property type="entry name" value="HNH_nuc"/>
</dbReference>
<dbReference type="Gene3D" id="1.10.30.50">
    <property type="match status" value="1"/>
</dbReference>
<keyword evidence="5" id="KW-1185">Reference proteome</keyword>
<keyword evidence="1" id="KW-0378">Hydrolase</keyword>
<organism evidence="4 5">
    <name type="scientific">Coptis chinensis</name>
    <dbReference type="NCBI Taxonomy" id="261450"/>
    <lineage>
        <taxon>Eukaryota</taxon>
        <taxon>Viridiplantae</taxon>
        <taxon>Streptophyta</taxon>
        <taxon>Embryophyta</taxon>
        <taxon>Tracheophyta</taxon>
        <taxon>Spermatophyta</taxon>
        <taxon>Magnoliopsida</taxon>
        <taxon>Ranunculales</taxon>
        <taxon>Ranunculaceae</taxon>
        <taxon>Coptidoideae</taxon>
        <taxon>Coptis</taxon>
    </lineage>
</organism>
<evidence type="ECO:0000256" key="2">
    <source>
        <dbReference type="SAM" id="MobiDB-lite"/>
    </source>
</evidence>
<dbReference type="PROSITE" id="PS51194">
    <property type="entry name" value="HELICASE_CTER"/>
    <property type="match status" value="1"/>
</dbReference>
<sequence length="989" mass="111645">MEITEEQRARAERNRLAALEKRKASTQGLMGLFKCRKISPERQEQFLPKFRARLEICSPDSFMITPLPLPGFPYTGEFDCLQKLSSWLSFAIAIACCFLNEGSILVVCPAILRFSWAEELERWLPILSPKDIHLGMHREFSSIFLFALMIKAILDFAGKVKRKVLLSGTPSLSRPGLLGTSKYEFAKTYCEAKIVQGAQGKVFQDFSKGVRLEELNVLLTQTVMIRRLKEHLLVQLPPKRQQIVSLVLGRSDINMAVSAMKEGDTSSMENRQETEPMANNCSSEDDDDVSGIPESVSESDDECGCPKSSRELSNQELGIAKFSGFQKWLAIHPIVSQPESEGYSDVDLISHKMIVFAHHIKVLDKVQNFLCEKDIKFVRIDGKTLARDRQLAVQEFRSSPEVKIAIIGITAGGVGVDFSSAQNVVFLELPKSVSVMLQAEDRAHRRGQTKAVNIYIFCAKDTSDDLHWQYLNKSLHRVSSVMNGKYDAVQEIAIGGVSDLRSKERRAKFVEPEEYDIQDRTVEAADENHDIKSDNTVCEDMLQTKEDDGDSDAELVRSSGSSESLKCSSSEIWSIRRYSEKEKLFLAPDGDRNISVQVNEANSIPADSLRFEVSQFTGESICTLIFLERTQRQGHCLRIFRIEELESLNDSAVNERKDRNPNLLKENPAYKNVLWTFIKEWNNLRPIEQKKLFGKPLRCPLSLELCFLKESISHCSGGLLKGGSKRRMTPLSEISHPLPENAVWKKISLCISYRKKEIEYVQGWSITGEPLCKLCQKPCKGKFARSPEIFEHLFCQFSCAEGYRVRTSQRFLREELFKIEHGVCRGCGLDCHKLVRFIRPLPVARRKEYIVKVAPKLASDKRLLDKLVNEPREGNAWHADHMVAVYRGGGECTVDNMRTLCVACHKEVTAAQAAERRVTRINAKKRLKGILLGLSNGSKIETINSSLMVDDEDELLVKVPGSAYTGSELKCLCTETTTTNYQNNSFGES</sequence>
<dbReference type="PANTHER" id="PTHR45766">
    <property type="entry name" value="DNA ANNEALING HELICASE AND ENDONUCLEASE ZRANB3 FAMILY MEMBER"/>
    <property type="match status" value="1"/>
</dbReference>
<dbReference type="InterPro" id="IPR002711">
    <property type="entry name" value="HNH"/>
</dbReference>